<name>A0AA36DLF1_CYLNA</name>
<feature type="compositionally biased region" description="Polar residues" evidence="2">
    <location>
        <begin position="119"/>
        <end position="132"/>
    </location>
</feature>
<reference evidence="4" key="1">
    <citation type="submission" date="2023-07" db="EMBL/GenBank/DDBJ databases">
        <authorList>
            <consortium name="CYATHOMIX"/>
        </authorList>
    </citation>
    <scope>NUCLEOTIDE SEQUENCE</scope>
    <source>
        <strain evidence="4">N/A</strain>
    </source>
</reference>
<sequence>MYFTSVLTLHIAWIPFAVSVCGRRSRFERQQLKSEPMPRTPQSRTKSGTEKTQKQNQNQKKSSKIHNFPQLLKLPRIPKKKPTPKKDRQKRIKEKAKKLPKAGSATVQTPNDGVKTPATARSVNKSQPSNAMKTAEHLEEEDVCFHIEKSNNEKPEISTDLDSIIVDKNPLTKKTVQMALIKKIHDAETAEVQQAEAQNENNNRSVEGEEASINEVQQIEHKLEKGEDYALANKQRRQVIEDRSRYVLRSMSPKEVSLSKIFLYFCRKSCFATVACGVVRYLTAVFNRDI</sequence>
<keyword evidence="1" id="KW-0175">Coiled coil</keyword>
<comment type="caution">
    <text evidence="4">The sequence shown here is derived from an EMBL/GenBank/DDBJ whole genome shotgun (WGS) entry which is preliminary data.</text>
</comment>
<feature type="chain" id="PRO_5041378334" evidence="3">
    <location>
        <begin position="20"/>
        <end position="290"/>
    </location>
</feature>
<keyword evidence="5" id="KW-1185">Reference proteome</keyword>
<organism evidence="4 5">
    <name type="scientific">Cylicocyclus nassatus</name>
    <name type="common">Nematode worm</name>
    <dbReference type="NCBI Taxonomy" id="53992"/>
    <lineage>
        <taxon>Eukaryota</taxon>
        <taxon>Metazoa</taxon>
        <taxon>Ecdysozoa</taxon>
        <taxon>Nematoda</taxon>
        <taxon>Chromadorea</taxon>
        <taxon>Rhabditida</taxon>
        <taxon>Rhabditina</taxon>
        <taxon>Rhabditomorpha</taxon>
        <taxon>Strongyloidea</taxon>
        <taxon>Strongylidae</taxon>
        <taxon>Cylicocyclus</taxon>
    </lineage>
</organism>
<evidence type="ECO:0000256" key="1">
    <source>
        <dbReference type="SAM" id="Coils"/>
    </source>
</evidence>
<feature type="compositionally biased region" description="Basic residues" evidence="2">
    <location>
        <begin position="76"/>
        <end position="100"/>
    </location>
</feature>
<feature type="region of interest" description="Disordered" evidence="2">
    <location>
        <begin position="29"/>
        <end position="135"/>
    </location>
</feature>
<feature type="coiled-coil region" evidence="1">
    <location>
        <begin position="185"/>
        <end position="212"/>
    </location>
</feature>
<protein>
    <submittedName>
        <fullName evidence="4">Uncharacterized protein</fullName>
    </submittedName>
</protein>
<gene>
    <name evidence="4" type="ORF">CYNAS_LOCUS536</name>
</gene>
<keyword evidence="3" id="KW-0732">Signal</keyword>
<proteinExistence type="predicted"/>
<evidence type="ECO:0000313" key="4">
    <source>
        <dbReference type="EMBL" id="CAJ0588553.1"/>
    </source>
</evidence>
<dbReference type="AlphaFoldDB" id="A0AA36DLF1"/>
<feature type="signal peptide" evidence="3">
    <location>
        <begin position="1"/>
        <end position="19"/>
    </location>
</feature>
<evidence type="ECO:0000256" key="2">
    <source>
        <dbReference type="SAM" id="MobiDB-lite"/>
    </source>
</evidence>
<dbReference type="EMBL" id="CATQJL010000001">
    <property type="protein sequence ID" value="CAJ0588553.1"/>
    <property type="molecule type" value="Genomic_DNA"/>
</dbReference>
<evidence type="ECO:0000313" key="5">
    <source>
        <dbReference type="Proteomes" id="UP001176961"/>
    </source>
</evidence>
<dbReference type="Proteomes" id="UP001176961">
    <property type="component" value="Unassembled WGS sequence"/>
</dbReference>
<accession>A0AA36DLF1</accession>
<evidence type="ECO:0000256" key="3">
    <source>
        <dbReference type="SAM" id="SignalP"/>
    </source>
</evidence>